<evidence type="ECO:0000256" key="4">
    <source>
        <dbReference type="ARBA" id="ARBA00022816"/>
    </source>
</evidence>
<protein>
    <recommendedName>
        <fullName evidence="11">RanBD1 domain-containing protein</fullName>
    </recommendedName>
</protein>
<dbReference type="InterPro" id="IPR045255">
    <property type="entry name" value="RanBP1-like"/>
</dbReference>
<dbReference type="GO" id="GO:0005643">
    <property type="term" value="C:nuclear pore"/>
    <property type="evidence" value="ECO:0007669"/>
    <property type="project" value="UniProtKB-SubCell"/>
</dbReference>
<evidence type="ECO:0000256" key="2">
    <source>
        <dbReference type="ARBA" id="ARBA00022448"/>
    </source>
</evidence>
<feature type="domain" description="RanBD1" evidence="11">
    <location>
        <begin position="341"/>
        <end position="486"/>
    </location>
</feature>
<proteinExistence type="predicted"/>
<keyword evidence="4" id="KW-0509">mRNA transport</keyword>
<dbReference type="EMBL" id="CADCXW020000002">
    <property type="protein sequence ID" value="CAD1534087.1"/>
    <property type="molecule type" value="Genomic_DNA"/>
</dbReference>
<dbReference type="PANTHER" id="PTHR23138:SF141">
    <property type="entry name" value="NUCLEAR PORE COMPLEX PROTEIN NUP50"/>
    <property type="match status" value="1"/>
</dbReference>
<keyword evidence="7" id="KW-0811">Translocation</keyword>
<feature type="compositionally biased region" description="Low complexity" evidence="10">
    <location>
        <begin position="84"/>
        <end position="97"/>
    </location>
</feature>
<name>A0A6V7I4P9_9HYME</name>
<keyword evidence="9" id="KW-0539">Nucleus</keyword>
<dbReference type="SUPFAM" id="SSF50729">
    <property type="entry name" value="PH domain-like"/>
    <property type="match status" value="1"/>
</dbReference>
<dbReference type="Pfam" id="PF08911">
    <property type="entry name" value="NUP50"/>
    <property type="match status" value="1"/>
</dbReference>
<accession>A0A6V7I4P9</accession>
<reference evidence="12" key="1">
    <citation type="submission" date="2020-07" db="EMBL/GenBank/DDBJ databases">
        <authorList>
            <person name="Ferguson B K."/>
        </authorList>
    </citation>
    <scope>NUCLEOTIDE SEQUENCE</scope>
    <source>
        <strain evidence="12">L06</strain>
    </source>
</reference>
<evidence type="ECO:0000256" key="9">
    <source>
        <dbReference type="ARBA" id="ARBA00023242"/>
    </source>
</evidence>
<evidence type="ECO:0000313" key="12">
    <source>
        <dbReference type="EMBL" id="CAD1534087.1"/>
    </source>
</evidence>
<keyword evidence="5" id="KW-0653">Protein transport</keyword>
<feature type="compositionally biased region" description="Polar residues" evidence="10">
    <location>
        <begin position="232"/>
        <end position="243"/>
    </location>
</feature>
<dbReference type="PROSITE" id="PS50196">
    <property type="entry name" value="RANBD1"/>
    <property type="match status" value="1"/>
</dbReference>
<comment type="subcellular location">
    <subcellularLocation>
        <location evidence="1">Nucleus</location>
        <location evidence="1">Nuclear pore complex</location>
    </subcellularLocation>
</comment>
<dbReference type="Gene3D" id="2.30.29.30">
    <property type="entry name" value="Pleckstrin-homology domain (PH domain)/Phosphotyrosine-binding domain (PTB)"/>
    <property type="match status" value="1"/>
</dbReference>
<evidence type="ECO:0000256" key="1">
    <source>
        <dbReference type="ARBA" id="ARBA00004567"/>
    </source>
</evidence>
<dbReference type="Pfam" id="PF00638">
    <property type="entry name" value="Ran_BP1"/>
    <property type="match status" value="1"/>
</dbReference>
<dbReference type="InterPro" id="IPR011993">
    <property type="entry name" value="PH-like_dom_sf"/>
</dbReference>
<feature type="compositionally biased region" description="Basic and acidic residues" evidence="10">
    <location>
        <begin position="193"/>
        <end position="211"/>
    </location>
</feature>
<evidence type="ECO:0000259" key="11">
    <source>
        <dbReference type="PROSITE" id="PS50196"/>
    </source>
</evidence>
<dbReference type="GO" id="GO:0051028">
    <property type="term" value="P:mRNA transport"/>
    <property type="evidence" value="ECO:0007669"/>
    <property type="project" value="UniProtKB-KW"/>
</dbReference>
<keyword evidence="6" id="KW-0007">Acetylation</keyword>
<dbReference type="InterPro" id="IPR000156">
    <property type="entry name" value="Ran_bind_dom"/>
</dbReference>
<dbReference type="CDD" id="cd13170">
    <property type="entry name" value="RanBD_NUP50"/>
    <property type="match status" value="1"/>
</dbReference>
<feature type="compositionally biased region" description="Polar residues" evidence="10">
    <location>
        <begin position="113"/>
        <end position="124"/>
    </location>
</feature>
<evidence type="ECO:0000256" key="7">
    <source>
        <dbReference type="ARBA" id="ARBA00023010"/>
    </source>
</evidence>
<evidence type="ECO:0000256" key="3">
    <source>
        <dbReference type="ARBA" id="ARBA00022737"/>
    </source>
</evidence>
<organism evidence="12">
    <name type="scientific">Bracon brevicornis</name>
    <dbReference type="NCBI Taxonomy" id="1563983"/>
    <lineage>
        <taxon>Eukaryota</taxon>
        <taxon>Metazoa</taxon>
        <taxon>Ecdysozoa</taxon>
        <taxon>Arthropoda</taxon>
        <taxon>Hexapoda</taxon>
        <taxon>Insecta</taxon>
        <taxon>Pterygota</taxon>
        <taxon>Neoptera</taxon>
        <taxon>Endopterygota</taxon>
        <taxon>Hymenoptera</taxon>
        <taxon>Apocrita</taxon>
        <taxon>Ichneumonoidea</taxon>
        <taxon>Braconidae</taxon>
        <taxon>Braconinae</taxon>
        <taxon>Bracon</taxon>
    </lineage>
</organism>
<dbReference type="SMART" id="SM00160">
    <property type="entry name" value="RanBD"/>
    <property type="match status" value="1"/>
</dbReference>
<evidence type="ECO:0000256" key="5">
    <source>
        <dbReference type="ARBA" id="ARBA00022927"/>
    </source>
</evidence>
<gene>
    <name evidence="12" type="ORF">BBRV_LOCUS14369</name>
</gene>
<evidence type="ECO:0000256" key="8">
    <source>
        <dbReference type="ARBA" id="ARBA00023132"/>
    </source>
</evidence>
<feature type="region of interest" description="Disordered" evidence="10">
    <location>
        <begin position="345"/>
        <end position="369"/>
    </location>
</feature>
<dbReference type="InterPro" id="IPR015007">
    <property type="entry name" value="NUP2/50/61"/>
</dbReference>
<evidence type="ECO:0000256" key="6">
    <source>
        <dbReference type="ARBA" id="ARBA00022990"/>
    </source>
</evidence>
<feature type="compositionally biased region" description="Basic and acidic residues" evidence="10">
    <location>
        <begin position="125"/>
        <end position="139"/>
    </location>
</feature>
<dbReference type="PANTHER" id="PTHR23138">
    <property type="entry name" value="RAN BINDING PROTEIN"/>
    <property type="match status" value="1"/>
</dbReference>
<sequence>MASKRTATTELNHENWEAEEEPEEAGTFALAPDDVLEKRTVRRAKRRLAGSSTEGAAKSAFGSFAGFKMLPPSMSATAFSFLKSNSTSTDNTSKPSTLFSNLSSNGTTTTTTKPAEQNGTLTFHKTTEKSNDEPEKKKDTIFKQSSDYFAKLKGLNESVAQWIKTHVDSNPFCILTPIFRDYEKYLKEIEAKRDEEKEESKQVEPSPKETPKPTLMFGSGSNDSSEKKVESIFTNKTPASSPSIVFGTSAPSKSIFGTSDGKNMFGNDANPFLNKSKGTPEKSEEKKEEKKEEKLEGKSLTFPGTATPAVNPAAGGFSFGQSSTTGATSASFSFGSGKPFSFGNSIVAPSATEEKKDNEEKDDEDEPPKVEIKPITEEGAIYEKRCKVFFKKEKVYSDRGIGVLFLKPTPNGKTQLIVRAENSLGNLLINTLLTEAVRVQKMNKNTVMVVCLPLPDSQPPPIPVLLRVKTSEDADVLLENLEKNKK</sequence>
<feature type="compositionally biased region" description="Polar residues" evidence="10">
    <location>
        <begin position="249"/>
        <end position="261"/>
    </location>
</feature>
<keyword evidence="3" id="KW-0677">Repeat</keyword>
<feature type="region of interest" description="Disordered" evidence="10">
    <location>
        <begin position="193"/>
        <end position="309"/>
    </location>
</feature>
<evidence type="ECO:0000256" key="10">
    <source>
        <dbReference type="SAM" id="MobiDB-lite"/>
    </source>
</evidence>
<feature type="region of interest" description="Disordered" evidence="10">
    <location>
        <begin position="1"/>
        <end position="33"/>
    </location>
</feature>
<feature type="compositionally biased region" description="Basic and acidic residues" evidence="10">
    <location>
        <begin position="278"/>
        <end position="297"/>
    </location>
</feature>
<dbReference type="GO" id="GO:0006606">
    <property type="term" value="P:protein import into nucleus"/>
    <property type="evidence" value="ECO:0007669"/>
    <property type="project" value="TreeGrafter"/>
</dbReference>
<feature type="region of interest" description="Disordered" evidence="10">
    <location>
        <begin position="84"/>
        <end position="139"/>
    </location>
</feature>
<dbReference type="AlphaFoldDB" id="A0A6V7I4P9"/>
<keyword evidence="8" id="KW-0906">Nuclear pore complex</keyword>
<keyword evidence="2" id="KW-0813">Transport</keyword>